<dbReference type="EMBL" id="RKRA01000001">
    <property type="protein sequence ID" value="RPF25806.1"/>
    <property type="molecule type" value="Genomic_DNA"/>
</dbReference>
<keyword evidence="4" id="KW-1185">Reference proteome</keyword>
<reference evidence="3 4" key="1">
    <citation type="submission" date="2018-11" db="EMBL/GenBank/DDBJ databases">
        <title>Sequencing the genomes of 1000 actinobacteria strains.</title>
        <authorList>
            <person name="Klenk H.-P."/>
        </authorList>
    </citation>
    <scope>NUCLEOTIDE SEQUENCE [LARGE SCALE GENOMIC DNA]</scope>
    <source>
        <strain evidence="3 4">DSM 14418</strain>
    </source>
</reference>
<accession>A0A3N4Z2F3</accession>
<comment type="caution">
    <text evidence="3">The sequence shown here is derived from an EMBL/GenBank/DDBJ whole genome shotgun (WGS) entry which is preliminary data.</text>
</comment>
<gene>
    <name evidence="3" type="ORF">EDD32_0218</name>
</gene>
<evidence type="ECO:0000313" key="3">
    <source>
        <dbReference type="EMBL" id="RPF25806.1"/>
    </source>
</evidence>
<protein>
    <submittedName>
        <fullName evidence="3">Uncharacterized protein</fullName>
    </submittedName>
</protein>
<keyword evidence="2" id="KW-0812">Transmembrane</keyword>
<dbReference type="AlphaFoldDB" id="A0A3N4Z2F3"/>
<organism evidence="3 4">
    <name type="scientific">Georgenia muralis</name>
    <dbReference type="NCBI Taxonomy" id="154117"/>
    <lineage>
        <taxon>Bacteria</taxon>
        <taxon>Bacillati</taxon>
        <taxon>Actinomycetota</taxon>
        <taxon>Actinomycetes</taxon>
        <taxon>Micrococcales</taxon>
        <taxon>Bogoriellaceae</taxon>
        <taxon>Georgenia</taxon>
    </lineage>
</organism>
<feature type="compositionally biased region" description="Low complexity" evidence="1">
    <location>
        <begin position="49"/>
        <end position="80"/>
    </location>
</feature>
<keyword evidence="2" id="KW-0472">Membrane</keyword>
<sequence length="227" mass="22750">MGATPGHGRPPERTGAPRRLLLAVVGAVVVVAAVVLALLYLPGDRGATDGATGAGPSSGPTATATGAGTTGPTAGPSATPFPDRTVDPAPLADRLGTEVVDAVDPGVPFTLDDPGWAPVDDAPDGAREAVTGTLTDGTDTVGLTAVAFDSIAEQDVHAEEVVAGLRADGATVISEGTVYSDGSGRHWAFLMPDGVSSTVVWRTDDGVVLTLTGPLRVTEVVYSDMLV</sequence>
<feature type="transmembrane region" description="Helical" evidence="2">
    <location>
        <begin position="20"/>
        <end position="41"/>
    </location>
</feature>
<dbReference type="RefSeq" id="WP_123913858.1">
    <property type="nucleotide sequence ID" value="NZ_RKRA01000001.1"/>
</dbReference>
<feature type="region of interest" description="Disordered" evidence="1">
    <location>
        <begin position="49"/>
        <end position="87"/>
    </location>
</feature>
<evidence type="ECO:0000256" key="1">
    <source>
        <dbReference type="SAM" id="MobiDB-lite"/>
    </source>
</evidence>
<proteinExistence type="predicted"/>
<evidence type="ECO:0000313" key="4">
    <source>
        <dbReference type="Proteomes" id="UP000280726"/>
    </source>
</evidence>
<evidence type="ECO:0000256" key="2">
    <source>
        <dbReference type="SAM" id="Phobius"/>
    </source>
</evidence>
<name>A0A3N4Z2F3_9MICO</name>
<dbReference type="OrthoDB" id="5149871at2"/>
<dbReference type="Proteomes" id="UP000280726">
    <property type="component" value="Unassembled WGS sequence"/>
</dbReference>
<keyword evidence="2" id="KW-1133">Transmembrane helix</keyword>